<keyword evidence="9" id="KW-0460">Magnesium</keyword>
<dbReference type="EMBL" id="CP038231">
    <property type="protein sequence ID" value="QDH13691.1"/>
    <property type="molecule type" value="Genomic_DNA"/>
</dbReference>
<keyword evidence="12" id="KW-1185">Reference proteome</keyword>
<dbReference type="InterPro" id="IPR003442">
    <property type="entry name" value="T6A_TsaE"/>
</dbReference>
<name>A0A4Y6UBB6_9PROT</name>
<evidence type="ECO:0000256" key="10">
    <source>
        <dbReference type="ARBA" id="ARBA00032441"/>
    </source>
</evidence>
<dbReference type="GO" id="GO:0005524">
    <property type="term" value="F:ATP binding"/>
    <property type="evidence" value="ECO:0007669"/>
    <property type="project" value="UniProtKB-KW"/>
</dbReference>
<dbReference type="GO" id="GO:0016740">
    <property type="term" value="F:transferase activity"/>
    <property type="evidence" value="ECO:0007669"/>
    <property type="project" value="UniProtKB-KW"/>
</dbReference>
<dbReference type="GO" id="GO:0046872">
    <property type="term" value="F:metal ion binding"/>
    <property type="evidence" value="ECO:0007669"/>
    <property type="project" value="UniProtKB-KW"/>
</dbReference>
<dbReference type="SUPFAM" id="SSF52540">
    <property type="entry name" value="P-loop containing nucleoside triphosphate hydrolases"/>
    <property type="match status" value="1"/>
</dbReference>
<evidence type="ECO:0000313" key="12">
    <source>
        <dbReference type="Proteomes" id="UP000318709"/>
    </source>
</evidence>
<dbReference type="PANTHER" id="PTHR33540:SF2">
    <property type="entry name" value="TRNA THREONYLCARBAMOYLADENOSINE BIOSYNTHESIS PROTEIN TSAE"/>
    <property type="match status" value="1"/>
</dbReference>
<dbReference type="GO" id="GO:0002949">
    <property type="term" value="P:tRNA threonylcarbamoyladenosine modification"/>
    <property type="evidence" value="ECO:0007669"/>
    <property type="project" value="InterPro"/>
</dbReference>
<evidence type="ECO:0000256" key="1">
    <source>
        <dbReference type="ARBA" id="ARBA00004496"/>
    </source>
</evidence>
<evidence type="ECO:0000256" key="5">
    <source>
        <dbReference type="ARBA" id="ARBA00022694"/>
    </source>
</evidence>
<reference evidence="11 12" key="1">
    <citation type="submission" date="2019-03" db="EMBL/GenBank/DDBJ databases">
        <title>The complete genome sequence of Swingsia_sp. F3b2 LMG30590(T).</title>
        <authorList>
            <person name="Chua K.-O."/>
            <person name="Chan K.-G."/>
            <person name="See-Too W.-S."/>
        </authorList>
    </citation>
    <scope>NUCLEOTIDE SEQUENCE [LARGE SCALE GENOMIC DNA]</scope>
    <source>
        <strain evidence="11 12">F3b2</strain>
    </source>
</reference>
<evidence type="ECO:0000256" key="8">
    <source>
        <dbReference type="ARBA" id="ARBA00022840"/>
    </source>
</evidence>
<dbReference type="Gene3D" id="3.40.50.300">
    <property type="entry name" value="P-loop containing nucleotide triphosphate hydrolases"/>
    <property type="match status" value="1"/>
</dbReference>
<dbReference type="KEGG" id="swf:E3E12_05245"/>
<evidence type="ECO:0000256" key="9">
    <source>
        <dbReference type="ARBA" id="ARBA00022842"/>
    </source>
</evidence>
<comment type="subcellular location">
    <subcellularLocation>
        <location evidence="1">Cytoplasm</location>
    </subcellularLocation>
</comment>
<dbReference type="PANTHER" id="PTHR33540">
    <property type="entry name" value="TRNA THREONYLCARBAMOYLADENOSINE BIOSYNTHESIS PROTEIN TSAE"/>
    <property type="match status" value="1"/>
</dbReference>
<evidence type="ECO:0000256" key="7">
    <source>
        <dbReference type="ARBA" id="ARBA00022741"/>
    </source>
</evidence>
<keyword evidence="7" id="KW-0547">Nucleotide-binding</keyword>
<evidence type="ECO:0000256" key="4">
    <source>
        <dbReference type="ARBA" id="ARBA00022490"/>
    </source>
</evidence>
<comment type="similarity">
    <text evidence="2">Belongs to the TsaE family.</text>
</comment>
<protein>
    <recommendedName>
        <fullName evidence="3">tRNA threonylcarbamoyladenosine biosynthesis protein TsaE</fullName>
    </recommendedName>
    <alternativeName>
        <fullName evidence="10">t(6)A37 threonylcarbamoyladenosine biosynthesis protein TsaE</fullName>
    </alternativeName>
</protein>
<dbReference type="OrthoDB" id="9800307at2"/>
<dbReference type="NCBIfam" id="TIGR00150">
    <property type="entry name" value="T6A_YjeE"/>
    <property type="match status" value="1"/>
</dbReference>
<keyword evidence="11" id="KW-0808">Transferase</keyword>
<keyword evidence="5" id="KW-0819">tRNA processing</keyword>
<evidence type="ECO:0000256" key="6">
    <source>
        <dbReference type="ARBA" id="ARBA00022723"/>
    </source>
</evidence>
<organism evidence="11 12">
    <name type="scientific">Formicincola oecophyllae</name>
    <dbReference type="NCBI Taxonomy" id="2558361"/>
    <lineage>
        <taxon>Bacteria</taxon>
        <taxon>Pseudomonadati</taxon>
        <taxon>Pseudomonadota</taxon>
        <taxon>Alphaproteobacteria</taxon>
        <taxon>Acetobacterales</taxon>
        <taxon>Acetobacteraceae</taxon>
        <taxon>Formicincola</taxon>
    </lineage>
</organism>
<dbReference type="RefSeq" id="WP_141443399.1">
    <property type="nucleotide sequence ID" value="NZ_CP038231.1"/>
</dbReference>
<dbReference type="Proteomes" id="UP000318709">
    <property type="component" value="Chromosome"/>
</dbReference>
<evidence type="ECO:0000313" key="11">
    <source>
        <dbReference type="EMBL" id="QDH13691.1"/>
    </source>
</evidence>
<dbReference type="GO" id="GO:0005737">
    <property type="term" value="C:cytoplasm"/>
    <property type="evidence" value="ECO:0007669"/>
    <property type="project" value="UniProtKB-SubCell"/>
</dbReference>
<keyword evidence="6" id="KW-0479">Metal-binding</keyword>
<sequence length="165" mass="18168">MPYSLDLNSPEQTARLARLCATLCRPGDCIALEGPMGAGKTVFARAFLRALCGDEGLDVPSPTFAFVQPYDSPQGPVHHYDLWRLGDPEGLWELGWDEALDGITLVEWPDKAGDALPEGALAVRLAVLENEGRRATLEGWTRSRCGQLWNLWQQAIPTPQQGERP</sequence>
<evidence type="ECO:0000256" key="2">
    <source>
        <dbReference type="ARBA" id="ARBA00007599"/>
    </source>
</evidence>
<keyword evidence="4" id="KW-0963">Cytoplasm</keyword>
<evidence type="ECO:0000256" key="3">
    <source>
        <dbReference type="ARBA" id="ARBA00019010"/>
    </source>
</evidence>
<dbReference type="AlphaFoldDB" id="A0A4Y6UBB6"/>
<keyword evidence="8" id="KW-0067">ATP-binding</keyword>
<gene>
    <name evidence="11" type="primary">tsaE</name>
    <name evidence="11" type="ORF">E3E12_05245</name>
</gene>
<proteinExistence type="inferred from homology"/>
<accession>A0A4Y6UBB6</accession>
<dbReference type="Pfam" id="PF02367">
    <property type="entry name" value="TsaE"/>
    <property type="match status" value="1"/>
</dbReference>
<dbReference type="InterPro" id="IPR027417">
    <property type="entry name" value="P-loop_NTPase"/>
</dbReference>